<dbReference type="GO" id="GO:0005737">
    <property type="term" value="C:cytoplasm"/>
    <property type="evidence" value="ECO:0007669"/>
    <property type="project" value="TreeGrafter"/>
</dbReference>
<dbReference type="InterPro" id="IPR013786">
    <property type="entry name" value="AcylCoA_DH/ox_N"/>
</dbReference>
<gene>
    <name evidence="5" type="ORF">SAMN02745824_3271</name>
</gene>
<evidence type="ECO:0000259" key="3">
    <source>
        <dbReference type="Pfam" id="PF02771"/>
    </source>
</evidence>
<feature type="domain" description="Acyl-CoA dehydrogenase C-terminal" evidence="4">
    <location>
        <begin position="241"/>
        <end position="372"/>
    </location>
</feature>
<dbReference type="GO" id="GO:0033539">
    <property type="term" value="P:fatty acid beta-oxidation using acyl-CoA dehydrogenase"/>
    <property type="evidence" value="ECO:0007669"/>
    <property type="project" value="TreeGrafter"/>
</dbReference>
<dbReference type="SUPFAM" id="SSF56645">
    <property type="entry name" value="Acyl-CoA dehydrogenase NM domain-like"/>
    <property type="match status" value="1"/>
</dbReference>
<dbReference type="Gene3D" id="1.10.540.10">
    <property type="entry name" value="Acyl-CoA dehydrogenase/oxidase, N-terminal domain"/>
    <property type="match status" value="1"/>
</dbReference>
<dbReference type="SUPFAM" id="SSF47203">
    <property type="entry name" value="Acyl-CoA dehydrogenase C-terminal domain-like"/>
    <property type="match status" value="1"/>
</dbReference>
<reference evidence="6" key="1">
    <citation type="submission" date="2016-11" db="EMBL/GenBank/DDBJ databases">
        <authorList>
            <person name="Varghese N."/>
            <person name="Submissions S."/>
        </authorList>
    </citation>
    <scope>NUCLEOTIDE SEQUENCE [LARGE SCALE GENOMIC DNA]</scope>
    <source>
        <strain evidence="6">DSM 22363</strain>
    </source>
</reference>
<proteinExistence type="inferred from homology"/>
<feature type="domain" description="Acyl-CoA dehydrogenase/oxidase N-terminal" evidence="3">
    <location>
        <begin position="25"/>
        <end position="102"/>
    </location>
</feature>
<dbReference type="InterPro" id="IPR050741">
    <property type="entry name" value="Acyl-CoA_dehydrogenase"/>
</dbReference>
<evidence type="ECO:0000313" key="6">
    <source>
        <dbReference type="Proteomes" id="UP000185192"/>
    </source>
</evidence>
<dbReference type="PANTHER" id="PTHR48083">
    <property type="entry name" value="MEDIUM-CHAIN SPECIFIC ACYL-COA DEHYDROGENASE, MITOCHONDRIAL-RELATED"/>
    <property type="match status" value="1"/>
</dbReference>
<organism evidence="5 6">
    <name type="scientific">Parasphingorhabdus marina DSM 22363</name>
    <dbReference type="NCBI Taxonomy" id="1123272"/>
    <lineage>
        <taxon>Bacteria</taxon>
        <taxon>Pseudomonadati</taxon>
        <taxon>Pseudomonadota</taxon>
        <taxon>Alphaproteobacteria</taxon>
        <taxon>Sphingomonadales</taxon>
        <taxon>Sphingomonadaceae</taxon>
        <taxon>Parasphingorhabdus</taxon>
    </lineage>
</organism>
<keyword evidence="1" id="KW-0560">Oxidoreductase</keyword>
<dbReference type="Proteomes" id="UP000185192">
    <property type="component" value="Unassembled WGS sequence"/>
</dbReference>
<comment type="similarity">
    <text evidence="2">Belongs to the HpaH/HsaA monooxygenase family.</text>
</comment>
<dbReference type="Gene3D" id="1.20.140.10">
    <property type="entry name" value="Butyryl-CoA Dehydrogenase, subunit A, domain 3"/>
    <property type="match status" value="1"/>
</dbReference>
<dbReference type="InterPro" id="IPR037069">
    <property type="entry name" value="AcylCoA_DH/ox_N_sf"/>
</dbReference>
<sequence length="394" mass="41574">MAGLQYDIQSIGGSTGQAILELLPEIAARAEEIEQSRQLPADLARKMAEAGAYNLSKPSAIGGLELPPLDFLKIISTISEADASAGWCAMIAVTSTLGAAYLDKPVAEEIFGPQDVITGGVFAPMGKAEDKGDNYILSGQWQWGSGSPNCSWLGGGAMIFKDGELLKFENGAPYHRMLFFPADQARLIDSWHVAGMKGTGSGDFAVEALTVPKERSISFIADEPQDGGPLYKFPLFGLLALGVCAVALGNARAALEEIRNIAITKKTPGGGRTMAQRPVVQVELARAEAQLSGAFAFLETAVEAAWQEANGEAQISARGRGQLRLACAHATETAADVCKTAYMLGGGAAVYASSTLQRRFRDAHVATQHIATAPAVFELAGKVLLDQQVDMAML</sequence>
<protein>
    <submittedName>
        <fullName evidence="5">Acyl-CoA dehydrogenase</fullName>
    </submittedName>
</protein>
<keyword evidence="6" id="KW-1185">Reference proteome</keyword>
<dbReference type="OrthoDB" id="7316074at2"/>
<dbReference type="GO" id="GO:0003995">
    <property type="term" value="F:acyl-CoA dehydrogenase activity"/>
    <property type="evidence" value="ECO:0007669"/>
    <property type="project" value="TreeGrafter"/>
</dbReference>
<evidence type="ECO:0000256" key="2">
    <source>
        <dbReference type="ARBA" id="ARBA00049661"/>
    </source>
</evidence>
<dbReference type="EMBL" id="FSQW01000002">
    <property type="protein sequence ID" value="SIO18653.1"/>
    <property type="molecule type" value="Genomic_DNA"/>
</dbReference>
<dbReference type="InterPro" id="IPR046373">
    <property type="entry name" value="Acyl-CoA_Oxase/DH_mid-dom_sf"/>
</dbReference>
<accession>A0A1N6HFX1</accession>
<dbReference type="PANTHER" id="PTHR48083:SF5">
    <property type="entry name" value="NRGC PROTEIN"/>
    <property type="match status" value="1"/>
</dbReference>
<name>A0A1N6HFX1_9SPHN</name>
<evidence type="ECO:0000256" key="1">
    <source>
        <dbReference type="ARBA" id="ARBA00023002"/>
    </source>
</evidence>
<dbReference type="Pfam" id="PF08028">
    <property type="entry name" value="Acyl-CoA_dh_2"/>
    <property type="match status" value="1"/>
</dbReference>
<dbReference type="Gene3D" id="2.40.110.10">
    <property type="entry name" value="Butyryl-CoA Dehydrogenase, subunit A, domain 2"/>
    <property type="match status" value="1"/>
</dbReference>
<dbReference type="PIRSF" id="PIRSF016578">
    <property type="entry name" value="HsaA"/>
    <property type="match status" value="1"/>
</dbReference>
<evidence type="ECO:0000313" key="5">
    <source>
        <dbReference type="EMBL" id="SIO18653.1"/>
    </source>
</evidence>
<evidence type="ECO:0000259" key="4">
    <source>
        <dbReference type="Pfam" id="PF08028"/>
    </source>
</evidence>
<dbReference type="STRING" id="1123272.SAMN02745824_3271"/>
<dbReference type="RefSeq" id="WP_074206159.1">
    <property type="nucleotide sequence ID" value="NZ_FSQW01000002.1"/>
</dbReference>
<dbReference type="InterPro" id="IPR009100">
    <property type="entry name" value="AcylCoA_DH/oxidase_NM_dom_sf"/>
</dbReference>
<dbReference type="Pfam" id="PF02771">
    <property type="entry name" value="Acyl-CoA_dh_N"/>
    <property type="match status" value="1"/>
</dbReference>
<dbReference type="AlphaFoldDB" id="A0A1N6HFX1"/>
<dbReference type="GO" id="GO:0050660">
    <property type="term" value="F:flavin adenine dinucleotide binding"/>
    <property type="evidence" value="ECO:0007669"/>
    <property type="project" value="InterPro"/>
</dbReference>
<dbReference type="InterPro" id="IPR013107">
    <property type="entry name" value="Acyl-CoA_DH_C"/>
</dbReference>
<dbReference type="InterPro" id="IPR036250">
    <property type="entry name" value="AcylCo_DH-like_C"/>
</dbReference>